<feature type="domain" description="Alanine racemase C-terminal" evidence="8">
    <location>
        <begin position="255"/>
        <end position="383"/>
    </location>
</feature>
<dbReference type="SUPFAM" id="SSF51419">
    <property type="entry name" value="PLP-binding barrel"/>
    <property type="match status" value="1"/>
</dbReference>
<dbReference type="FunFam" id="3.20.20.10:FF:000002">
    <property type="entry name" value="Alanine racemase"/>
    <property type="match status" value="1"/>
</dbReference>
<feature type="active site" description="Proton acceptor; specific for L-alanine" evidence="5">
    <location>
        <position position="276"/>
    </location>
</feature>
<accession>A0A653AIM2</accession>
<protein>
    <recommendedName>
        <fullName evidence="5">Alanine racemase</fullName>
        <ecNumber evidence="5">5.1.1.1</ecNumber>
    </recommendedName>
</protein>
<keyword evidence="4 5" id="KW-0413">Isomerase</keyword>
<evidence type="ECO:0000256" key="2">
    <source>
        <dbReference type="ARBA" id="ARBA00001933"/>
    </source>
</evidence>
<evidence type="ECO:0000259" key="8">
    <source>
        <dbReference type="SMART" id="SM01005"/>
    </source>
</evidence>
<dbReference type="InterPro" id="IPR020622">
    <property type="entry name" value="Ala_racemase_pyridoxalP-BS"/>
</dbReference>
<dbReference type="PANTHER" id="PTHR30511">
    <property type="entry name" value="ALANINE RACEMASE"/>
    <property type="match status" value="1"/>
</dbReference>
<dbReference type="Pfam" id="PF01168">
    <property type="entry name" value="Ala_racemase_N"/>
    <property type="match status" value="1"/>
</dbReference>
<sequence>MKTAQCRIGGLGGVENRGRPNRVLIDLKALEENFQRVRDAVGSHARILAVVKSDAYGHGMVPVARTLLGCRIDGLGVAFLHEGIELREAIPGTFPVLLLCGLCSRDEVSAAVDWDLTPVIFDMDMLEVLDQESGRKGRITGFQLKVDTGMGRLGIRPADTAAFLDGVRRMRFLSLQGIISHFSSAGEEDRTFTEKQIACFEDVLNTARSMGYTLPLNNIANSAGMTLYPESISGMVRPGILLYGGGAGQSAFKPVMHFRGQVIQVKRVPAGTPISYGRTYYTPAPATLAVLSAGYADGLPRRLSNRGFVLLQGRRVPMVGTVCMNLTICDASLCGDVRPGDEAVFLGSQGGAVITCDEMAEWAETISYDVFCSIGSRHHREFLE</sequence>
<evidence type="ECO:0000256" key="3">
    <source>
        <dbReference type="ARBA" id="ARBA00022898"/>
    </source>
</evidence>
<comment type="cofactor">
    <cofactor evidence="2 5 6">
        <name>pyridoxal 5'-phosphate</name>
        <dbReference type="ChEBI" id="CHEBI:597326"/>
    </cofactor>
</comment>
<evidence type="ECO:0000256" key="4">
    <source>
        <dbReference type="ARBA" id="ARBA00023235"/>
    </source>
</evidence>
<comment type="function">
    <text evidence="5">Catalyzes the interconversion of L-alanine and D-alanine. May also act on other amino acids.</text>
</comment>
<dbReference type="Gene3D" id="2.40.37.10">
    <property type="entry name" value="Lyase, Ornithine Decarboxylase, Chain A, domain 1"/>
    <property type="match status" value="1"/>
</dbReference>
<comment type="pathway">
    <text evidence="5">Amino-acid biosynthesis; D-alanine biosynthesis; D-alanine from L-alanine: step 1/1.</text>
</comment>
<dbReference type="CDD" id="cd00430">
    <property type="entry name" value="PLPDE_III_AR"/>
    <property type="match status" value="1"/>
</dbReference>
<evidence type="ECO:0000313" key="9">
    <source>
        <dbReference type="EMBL" id="VBB47626.1"/>
    </source>
</evidence>
<dbReference type="PANTHER" id="PTHR30511:SF0">
    <property type="entry name" value="ALANINE RACEMASE, CATABOLIC-RELATED"/>
    <property type="match status" value="1"/>
</dbReference>
<dbReference type="GO" id="GO:0030632">
    <property type="term" value="P:D-alanine biosynthetic process"/>
    <property type="evidence" value="ECO:0007669"/>
    <property type="project" value="UniProtKB-UniRule"/>
</dbReference>
<feature type="modified residue" description="N6-(pyridoxal phosphate)lysine" evidence="5 6">
    <location>
        <position position="52"/>
    </location>
</feature>
<dbReference type="SMART" id="SM01005">
    <property type="entry name" value="Ala_racemase_C"/>
    <property type="match status" value="1"/>
</dbReference>
<evidence type="ECO:0000256" key="1">
    <source>
        <dbReference type="ARBA" id="ARBA00000316"/>
    </source>
</evidence>
<organism evidence="9">
    <name type="scientific">Uncultured Desulfatiglans sp</name>
    <dbReference type="NCBI Taxonomy" id="1748965"/>
    <lineage>
        <taxon>Bacteria</taxon>
        <taxon>Pseudomonadati</taxon>
        <taxon>Thermodesulfobacteriota</taxon>
        <taxon>Desulfobacteria</taxon>
        <taxon>Desulfatiglandales</taxon>
        <taxon>Desulfatiglandaceae</taxon>
        <taxon>Desulfatiglans</taxon>
        <taxon>environmental samples</taxon>
    </lineage>
</organism>
<dbReference type="GO" id="GO:0030170">
    <property type="term" value="F:pyridoxal phosphate binding"/>
    <property type="evidence" value="ECO:0007669"/>
    <property type="project" value="UniProtKB-UniRule"/>
</dbReference>
<dbReference type="GO" id="GO:0008784">
    <property type="term" value="F:alanine racemase activity"/>
    <property type="evidence" value="ECO:0007669"/>
    <property type="project" value="UniProtKB-UniRule"/>
</dbReference>
<evidence type="ECO:0000256" key="5">
    <source>
        <dbReference type="HAMAP-Rule" id="MF_01201"/>
    </source>
</evidence>
<feature type="binding site" evidence="5 7">
    <location>
        <position position="152"/>
    </location>
    <ligand>
        <name>substrate</name>
    </ligand>
</feature>
<dbReference type="InterPro" id="IPR009006">
    <property type="entry name" value="Ala_racemase/Decarboxylase_C"/>
</dbReference>
<evidence type="ECO:0000256" key="7">
    <source>
        <dbReference type="PIRSR" id="PIRSR600821-52"/>
    </source>
</evidence>
<dbReference type="PROSITE" id="PS00395">
    <property type="entry name" value="ALANINE_RACEMASE"/>
    <property type="match status" value="1"/>
</dbReference>
<dbReference type="InterPro" id="IPR029066">
    <property type="entry name" value="PLP-binding_barrel"/>
</dbReference>
<comment type="catalytic activity">
    <reaction evidence="1 5">
        <text>L-alanine = D-alanine</text>
        <dbReference type="Rhea" id="RHEA:20249"/>
        <dbReference type="ChEBI" id="CHEBI:57416"/>
        <dbReference type="ChEBI" id="CHEBI:57972"/>
        <dbReference type="EC" id="5.1.1.1"/>
    </reaction>
</comment>
<dbReference type="InterPro" id="IPR011079">
    <property type="entry name" value="Ala_racemase_C"/>
</dbReference>
<dbReference type="GO" id="GO:0005829">
    <property type="term" value="C:cytosol"/>
    <property type="evidence" value="ECO:0007669"/>
    <property type="project" value="TreeGrafter"/>
</dbReference>
<feature type="active site" description="Proton acceptor; specific for D-alanine" evidence="5">
    <location>
        <position position="52"/>
    </location>
</feature>
<reference evidence="9" key="1">
    <citation type="submission" date="2018-07" db="EMBL/GenBank/DDBJ databases">
        <authorList>
            <consortium name="Genoscope - CEA"/>
            <person name="William W."/>
        </authorList>
    </citation>
    <scope>NUCLEOTIDE SEQUENCE</scope>
    <source>
        <strain evidence="9">IK1</strain>
    </source>
</reference>
<dbReference type="AlphaFoldDB" id="A0A653AIM2"/>
<evidence type="ECO:0000256" key="6">
    <source>
        <dbReference type="PIRSR" id="PIRSR600821-50"/>
    </source>
</evidence>
<proteinExistence type="inferred from homology"/>
<comment type="similarity">
    <text evidence="5">Belongs to the alanine racemase family.</text>
</comment>
<dbReference type="EC" id="5.1.1.1" evidence="5"/>
<dbReference type="EMBL" id="UPXX01000032">
    <property type="protein sequence ID" value="VBB47626.1"/>
    <property type="molecule type" value="Genomic_DNA"/>
</dbReference>
<dbReference type="Pfam" id="PF00842">
    <property type="entry name" value="Ala_racemase_C"/>
    <property type="match status" value="1"/>
</dbReference>
<dbReference type="Gene3D" id="3.20.20.10">
    <property type="entry name" value="Alanine racemase"/>
    <property type="match status" value="1"/>
</dbReference>
<dbReference type="PRINTS" id="PR00992">
    <property type="entry name" value="ALARACEMASE"/>
</dbReference>
<dbReference type="UniPathway" id="UPA00042">
    <property type="reaction ID" value="UER00497"/>
</dbReference>
<gene>
    <name evidence="9" type="ORF">TRIP_B50421</name>
</gene>
<dbReference type="SUPFAM" id="SSF50621">
    <property type="entry name" value="Alanine racemase C-terminal domain-like"/>
    <property type="match status" value="1"/>
</dbReference>
<dbReference type="InterPro" id="IPR000821">
    <property type="entry name" value="Ala_racemase"/>
</dbReference>
<keyword evidence="3 5" id="KW-0663">Pyridoxal phosphate</keyword>
<dbReference type="InterPro" id="IPR001608">
    <property type="entry name" value="Ala_racemase_N"/>
</dbReference>
<dbReference type="NCBIfam" id="TIGR00492">
    <property type="entry name" value="alr"/>
    <property type="match status" value="1"/>
</dbReference>
<dbReference type="HAMAP" id="MF_01201">
    <property type="entry name" value="Ala_racemase"/>
    <property type="match status" value="1"/>
</dbReference>
<name>A0A653AIM2_UNCDX</name>
<feature type="binding site" evidence="5 7">
    <location>
        <position position="324"/>
    </location>
    <ligand>
        <name>substrate</name>
    </ligand>
</feature>